<evidence type="ECO:0000313" key="1">
    <source>
        <dbReference type="EMBL" id="TWS96688.1"/>
    </source>
</evidence>
<evidence type="ECO:0000313" key="2">
    <source>
        <dbReference type="Proteomes" id="UP000317430"/>
    </source>
</evidence>
<sequence length="105" mass="12067">MKVKPFILSSLVGAALYKTYENRLVLKHTLKAKRELVKKSQEDITTIGHNLELVKEQTGNINQISQDLTYKFRVFNTEAQATIQEIKQILSKYQKDSAQDQDPQS</sequence>
<comment type="caution">
    <text evidence="1">The sequence shown here is derived from an EMBL/GenBank/DDBJ whole genome shotgun (WGS) entry which is preliminary data.</text>
</comment>
<proteinExistence type="predicted"/>
<dbReference type="Proteomes" id="UP000317430">
    <property type="component" value="Unassembled WGS sequence"/>
</dbReference>
<dbReference type="OrthoDB" id="2235857at2"/>
<name>A0A5C5S8Q2_9STRE</name>
<reference evidence="1 2" key="1">
    <citation type="submission" date="2019-08" db="EMBL/GenBank/DDBJ databases">
        <authorList>
            <person name="Lei W."/>
        </authorList>
    </citation>
    <scope>NUCLEOTIDE SEQUENCE [LARGE SCALE GENOMIC DNA]</scope>
    <source>
        <strain evidence="1 2">CCUG 66496</strain>
    </source>
</reference>
<gene>
    <name evidence="1" type="ORF">FRX57_06905</name>
</gene>
<dbReference type="AlphaFoldDB" id="A0A5C5S8Q2"/>
<organism evidence="1 2">
    <name type="scientific">Streptococcus cuniculipharyngis</name>
    <dbReference type="NCBI Taxonomy" id="1562651"/>
    <lineage>
        <taxon>Bacteria</taxon>
        <taxon>Bacillati</taxon>
        <taxon>Bacillota</taxon>
        <taxon>Bacilli</taxon>
        <taxon>Lactobacillales</taxon>
        <taxon>Streptococcaceae</taxon>
        <taxon>Streptococcus</taxon>
    </lineage>
</organism>
<dbReference type="EMBL" id="VOHL01000007">
    <property type="protein sequence ID" value="TWS96688.1"/>
    <property type="molecule type" value="Genomic_DNA"/>
</dbReference>
<dbReference type="RefSeq" id="WP_146568008.1">
    <property type="nucleotide sequence ID" value="NZ_VOHL01000007.1"/>
</dbReference>
<keyword evidence="2" id="KW-1185">Reference proteome</keyword>
<protein>
    <submittedName>
        <fullName evidence="1">Uncharacterized protein</fullName>
    </submittedName>
</protein>
<accession>A0A5C5S8Q2</accession>